<dbReference type="AlphaFoldDB" id="A0A8H5NMX4"/>
<accession>A0A8H5NMX4</accession>
<dbReference type="OrthoDB" id="5106541at2759"/>
<name>A0A8H5NMX4_9HYPO</name>
<comment type="caution">
    <text evidence="2">The sequence shown here is derived from an EMBL/GenBank/DDBJ whole genome shotgun (WGS) entry which is preliminary data.</text>
</comment>
<proteinExistence type="predicted"/>
<feature type="compositionally biased region" description="Polar residues" evidence="1">
    <location>
        <begin position="1"/>
        <end position="11"/>
    </location>
</feature>
<feature type="region of interest" description="Disordered" evidence="1">
    <location>
        <begin position="1"/>
        <end position="130"/>
    </location>
</feature>
<dbReference type="EMBL" id="JAAOAS010000768">
    <property type="protein sequence ID" value="KAF5572437.1"/>
    <property type="molecule type" value="Genomic_DNA"/>
</dbReference>
<keyword evidence="3" id="KW-1185">Reference proteome</keyword>
<dbReference type="Proteomes" id="UP000546213">
    <property type="component" value="Unassembled WGS sequence"/>
</dbReference>
<evidence type="ECO:0000256" key="1">
    <source>
        <dbReference type="SAM" id="MobiDB-lite"/>
    </source>
</evidence>
<evidence type="ECO:0000313" key="3">
    <source>
        <dbReference type="Proteomes" id="UP000546213"/>
    </source>
</evidence>
<evidence type="ECO:0000313" key="2">
    <source>
        <dbReference type="EMBL" id="KAF5572437.1"/>
    </source>
</evidence>
<protein>
    <submittedName>
        <fullName evidence="2">Uncharacterized protein</fullName>
    </submittedName>
</protein>
<reference evidence="2 3" key="1">
    <citation type="submission" date="2020-05" db="EMBL/GenBank/DDBJ databases">
        <title>Identification and distribution of gene clusters putatively required for synthesis of sphingolipid metabolism inhibitors in phylogenetically diverse species of the filamentous fungus Fusarium.</title>
        <authorList>
            <person name="Kim H.-S."/>
            <person name="Busman M."/>
            <person name="Brown D.W."/>
            <person name="Divon H."/>
            <person name="Uhlig S."/>
            <person name="Proctor R.H."/>
        </authorList>
    </citation>
    <scope>NUCLEOTIDE SEQUENCE [LARGE SCALE GENOMIC DNA]</scope>
    <source>
        <strain evidence="2 3">NRRL 36939</strain>
    </source>
</reference>
<gene>
    <name evidence="2" type="ORF">FPCIR_14279</name>
</gene>
<feature type="compositionally biased region" description="Acidic residues" evidence="1">
    <location>
        <begin position="25"/>
        <end position="65"/>
    </location>
</feature>
<organism evidence="2 3">
    <name type="scientific">Fusarium pseudocircinatum</name>
    <dbReference type="NCBI Taxonomy" id="56676"/>
    <lineage>
        <taxon>Eukaryota</taxon>
        <taxon>Fungi</taxon>
        <taxon>Dikarya</taxon>
        <taxon>Ascomycota</taxon>
        <taxon>Pezizomycotina</taxon>
        <taxon>Sordariomycetes</taxon>
        <taxon>Hypocreomycetidae</taxon>
        <taxon>Hypocreales</taxon>
        <taxon>Nectriaceae</taxon>
        <taxon>Fusarium</taxon>
        <taxon>Fusarium fujikuroi species complex</taxon>
    </lineage>
</organism>
<sequence length="640" mass="72263">MRTLFNHTAKTSQRHKRRNTGSEHDFDDDEEYLVEEIENDDETDSPSDEEEREYEDVEEQTEDEPELRPKRQSRKRRAAVSPPSNPPTAKKRGRGRPQGSKNKPKAAPQDPEVLGKETAKGKKLSKAKLKSMTELRRAQLAALTYDMPITYARMEAHVGPDVARFDTSWARADELWQVPPTLFGGSPTDLLRTELQASTAPLHTSIHELHKDIRDNRSPDIIHCQLSNPMMKIADVAASRARSGGYKRWQKTKKKCDGYDVYGVTLLDLGIISEAIARSTGVSTKATFDAYKKTNPIPKDILNTRQFRGLARRAWLHEKRLINIDKGLNGRSGTQAPRLAVALPVLTESRRDEFEEVQDPVHFEIASEVEGIESEAGVPDFRANIDDEQGYVGGDDYDFGGYTFDNKSDDIIHDYRLTKIQLAAVINSGGITMFDFEESLEKGNDTLQRVVSVCSGYSQPLSNMGNMWLALGLWKRIAQHTNKFQLVDDLIEIPKVCVTAAKSSCIEALQSWVQISSALQANGIETKTQSFEEESSLSADECDEIKSHLFRAYLSQLTWCCRGINGTGKAEFLDISSNRVIEDFTEWSSVTIDHSKLGNIRPDFGIYHSLRRMGNEVIFVDWTTIPLNIVSRWIEEFQEK</sequence>